<dbReference type="AlphaFoldDB" id="A0AAE1L7N6"/>
<keyword evidence="3" id="KW-1185">Reference proteome</keyword>
<sequence length="80" mass="8722">MSRGGGGALRRYSTPPLRPPPCGWVGAPFRPAPSLPQPSPTELRFPAAGDAYHTYHLLLRVFSVMRVTLTMRRDSAVMSG</sequence>
<feature type="compositionally biased region" description="Pro residues" evidence="1">
    <location>
        <begin position="30"/>
        <end position="39"/>
    </location>
</feature>
<feature type="region of interest" description="Disordered" evidence="1">
    <location>
        <begin position="1"/>
        <end position="41"/>
    </location>
</feature>
<dbReference type="EMBL" id="JAHWGI010000105">
    <property type="protein sequence ID" value="KAK3909528.1"/>
    <property type="molecule type" value="Genomic_DNA"/>
</dbReference>
<proteinExistence type="predicted"/>
<reference evidence="2" key="2">
    <citation type="journal article" date="2023" name="BMC Genomics">
        <title>Pest status, molecular evolution, and epigenetic factors derived from the genome assembly of Frankliniella fusca, a thysanopteran phytovirus vector.</title>
        <authorList>
            <person name="Catto M.A."/>
            <person name="Labadie P.E."/>
            <person name="Jacobson A.L."/>
            <person name="Kennedy G.G."/>
            <person name="Srinivasan R."/>
            <person name="Hunt B.G."/>
        </authorList>
    </citation>
    <scope>NUCLEOTIDE SEQUENCE</scope>
    <source>
        <strain evidence="2">PL_HMW_Pooled</strain>
    </source>
</reference>
<evidence type="ECO:0000256" key="1">
    <source>
        <dbReference type="SAM" id="MobiDB-lite"/>
    </source>
</evidence>
<evidence type="ECO:0000313" key="3">
    <source>
        <dbReference type="Proteomes" id="UP001219518"/>
    </source>
</evidence>
<organism evidence="2 3">
    <name type="scientific">Frankliniella fusca</name>
    <dbReference type="NCBI Taxonomy" id="407009"/>
    <lineage>
        <taxon>Eukaryota</taxon>
        <taxon>Metazoa</taxon>
        <taxon>Ecdysozoa</taxon>
        <taxon>Arthropoda</taxon>
        <taxon>Hexapoda</taxon>
        <taxon>Insecta</taxon>
        <taxon>Pterygota</taxon>
        <taxon>Neoptera</taxon>
        <taxon>Paraneoptera</taxon>
        <taxon>Thysanoptera</taxon>
        <taxon>Terebrantia</taxon>
        <taxon>Thripoidea</taxon>
        <taxon>Thripidae</taxon>
        <taxon>Frankliniella</taxon>
    </lineage>
</organism>
<name>A0AAE1L7N6_9NEOP</name>
<protein>
    <submittedName>
        <fullName evidence="2">DNA polymerase I A, chloroplastic</fullName>
    </submittedName>
</protein>
<reference evidence="2" key="1">
    <citation type="submission" date="2021-07" db="EMBL/GenBank/DDBJ databases">
        <authorList>
            <person name="Catto M.A."/>
            <person name="Jacobson A."/>
            <person name="Kennedy G."/>
            <person name="Labadie P."/>
            <person name="Hunt B.G."/>
            <person name="Srinivasan R."/>
        </authorList>
    </citation>
    <scope>NUCLEOTIDE SEQUENCE</scope>
    <source>
        <strain evidence="2">PL_HMW_Pooled</strain>
        <tissue evidence="2">Head</tissue>
    </source>
</reference>
<accession>A0AAE1L7N6</accession>
<evidence type="ECO:0000313" key="2">
    <source>
        <dbReference type="EMBL" id="KAK3909528.1"/>
    </source>
</evidence>
<gene>
    <name evidence="2" type="ORF">KUF71_019631</name>
</gene>
<comment type="caution">
    <text evidence="2">The sequence shown here is derived from an EMBL/GenBank/DDBJ whole genome shotgun (WGS) entry which is preliminary data.</text>
</comment>
<dbReference type="Proteomes" id="UP001219518">
    <property type="component" value="Unassembled WGS sequence"/>
</dbReference>